<dbReference type="PANTHER" id="PTHR43877">
    <property type="entry name" value="AMINOALKYLPHOSPHONATE N-ACETYLTRANSFERASE-RELATED-RELATED"/>
    <property type="match status" value="1"/>
</dbReference>
<evidence type="ECO:0000256" key="1">
    <source>
        <dbReference type="ARBA" id="ARBA00022679"/>
    </source>
</evidence>
<dbReference type="EMBL" id="DROK01000226">
    <property type="protein sequence ID" value="HHI97706.1"/>
    <property type="molecule type" value="Genomic_DNA"/>
</dbReference>
<feature type="region of interest" description="Disordered" evidence="3">
    <location>
        <begin position="165"/>
        <end position="191"/>
    </location>
</feature>
<comment type="caution">
    <text evidence="5">The sequence shown here is derived from an EMBL/GenBank/DDBJ whole genome shotgun (WGS) entry which is preliminary data.</text>
</comment>
<feature type="domain" description="N-acetyltransferase" evidence="4">
    <location>
        <begin position="10"/>
        <end position="162"/>
    </location>
</feature>
<dbReference type="PANTHER" id="PTHR43877:SF2">
    <property type="entry name" value="AMINOALKYLPHOSPHONATE N-ACETYLTRANSFERASE-RELATED"/>
    <property type="match status" value="1"/>
</dbReference>
<dbReference type="GO" id="GO:0016747">
    <property type="term" value="F:acyltransferase activity, transferring groups other than amino-acyl groups"/>
    <property type="evidence" value="ECO:0007669"/>
    <property type="project" value="InterPro"/>
</dbReference>
<dbReference type="InterPro" id="IPR000182">
    <property type="entry name" value="GNAT_dom"/>
</dbReference>
<evidence type="ECO:0000313" key="5">
    <source>
        <dbReference type="EMBL" id="HHI97706.1"/>
    </source>
</evidence>
<organism evidence="5">
    <name type="scientific">Thermodesulfatator atlanticus</name>
    <dbReference type="NCBI Taxonomy" id="501497"/>
    <lineage>
        <taxon>Bacteria</taxon>
        <taxon>Pseudomonadati</taxon>
        <taxon>Thermodesulfobacteriota</taxon>
        <taxon>Thermodesulfobacteria</taxon>
        <taxon>Thermodesulfobacteriales</taxon>
        <taxon>Thermodesulfatatoraceae</taxon>
        <taxon>Thermodesulfatator</taxon>
    </lineage>
</organism>
<dbReference type="InterPro" id="IPR050832">
    <property type="entry name" value="Bact_Acetyltransf"/>
</dbReference>
<dbReference type="Proteomes" id="UP000886101">
    <property type="component" value="Unassembled WGS sequence"/>
</dbReference>
<gene>
    <name evidence="5" type="ORF">ENJ96_07610</name>
</gene>
<dbReference type="Gene3D" id="3.40.630.30">
    <property type="match status" value="1"/>
</dbReference>
<dbReference type="PROSITE" id="PS51186">
    <property type="entry name" value="GNAT"/>
    <property type="match status" value="1"/>
</dbReference>
<protein>
    <submittedName>
        <fullName evidence="5">GNAT family N-acetyltransferase</fullName>
    </submittedName>
</protein>
<dbReference type="Pfam" id="PF00583">
    <property type="entry name" value="Acetyltransf_1"/>
    <property type="match status" value="1"/>
</dbReference>
<keyword evidence="2" id="KW-0012">Acyltransferase</keyword>
<feature type="compositionally biased region" description="Low complexity" evidence="3">
    <location>
        <begin position="179"/>
        <end position="191"/>
    </location>
</feature>
<name>A0A7V5U335_9BACT</name>
<evidence type="ECO:0000256" key="3">
    <source>
        <dbReference type="SAM" id="MobiDB-lite"/>
    </source>
</evidence>
<accession>A0A7V5U335</accession>
<proteinExistence type="predicted"/>
<dbReference type="SUPFAM" id="SSF55729">
    <property type="entry name" value="Acyl-CoA N-acyltransferases (Nat)"/>
    <property type="match status" value="1"/>
</dbReference>
<keyword evidence="1" id="KW-0808">Transferase</keyword>
<dbReference type="InterPro" id="IPR016181">
    <property type="entry name" value="Acyl_CoA_acyltransferase"/>
</dbReference>
<evidence type="ECO:0000256" key="2">
    <source>
        <dbReference type="ARBA" id="ARBA00023315"/>
    </source>
</evidence>
<dbReference type="CDD" id="cd04301">
    <property type="entry name" value="NAT_SF"/>
    <property type="match status" value="1"/>
</dbReference>
<evidence type="ECO:0000259" key="4">
    <source>
        <dbReference type="PROSITE" id="PS51186"/>
    </source>
</evidence>
<reference evidence="5" key="1">
    <citation type="journal article" date="2020" name="mSystems">
        <title>Genome- and Community-Level Interaction Insights into Carbon Utilization and Element Cycling Functions of Hydrothermarchaeota in Hydrothermal Sediment.</title>
        <authorList>
            <person name="Zhou Z."/>
            <person name="Liu Y."/>
            <person name="Xu W."/>
            <person name="Pan J."/>
            <person name="Luo Z.H."/>
            <person name="Li M."/>
        </authorList>
    </citation>
    <scope>NUCLEOTIDE SEQUENCE [LARGE SCALE GENOMIC DNA]</scope>
    <source>
        <strain evidence="5">HyVt-533</strain>
    </source>
</reference>
<sequence length="191" mass="22442">MKERKKQPIIEIRPIRDLGPWAKELQRIYLDAYQEDYLYAYRDPKRVKRYLKWLLKHADGGFFVAFDQEKPVGFIVVQPDCRYQGEEIPEIHELVVDPAYQGLGIGKRLMQEALNFLTKRGYQKVALWVGEKNEDARRFYERLGFKVTDRQGSWLRMERRLQDSSASMSSRVSRTEKASTTSESSIISSEV</sequence>
<dbReference type="AlphaFoldDB" id="A0A7V5U335"/>